<dbReference type="AlphaFoldDB" id="A0A086ZE22"/>
<protein>
    <recommendedName>
        <fullName evidence="3">Zn-ribbon-containing RNA-binding protein</fullName>
    </recommendedName>
</protein>
<gene>
    <name evidence="1" type="ORF">BBOH_1499</name>
</gene>
<reference evidence="1 2" key="1">
    <citation type="submission" date="2014-03" db="EMBL/GenBank/DDBJ databases">
        <title>Genomics of Bifidobacteria.</title>
        <authorList>
            <person name="Ventura M."/>
            <person name="Milani C."/>
            <person name="Lugli G.A."/>
        </authorList>
    </citation>
    <scope>NUCLEOTIDE SEQUENCE [LARGE SCALE GENOMIC DNA]</scope>
    <source>
        <strain evidence="1 2">DSM 22767</strain>
    </source>
</reference>
<proteinExistence type="predicted"/>
<organism evidence="1 2">
    <name type="scientific">Bifidobacterium bohemicum DSM 22767</name>
    <dbReference type="NCBI Taxonomy" id="1437606"/>
    <lineage>
        <taxon>Bacteria</taxon>
        <taxon>Bacillati</taxon>
        <taxon>Actinomycetota</taxon>
        <taxon>Actinomycetes</taxon>
        <taxon>Bifidobacteriales</taxon>
        <taxon>Bifidobacteriaceae</taxon>
        <taxon>Bifidobacterium</taxon>
    </lineage>
</organism>
<evidence type="ECO:0000313" key="1">
    <source>
        <dbReference type="EMBL" id="KFI44772.1"/>
    </source>
</evidence>
<dbReference type="eggNOG" id="COG5512">
    <property type="taxonomic scope" value="Bacteria"/>
</dbReference>
<dbReference type="RefSeq" id="WP_033522538.1">
    <property type="nucleotide sequence ID" value="NZ_JDUS01000022.1"/>
</dbReference>
<comment type="caution">
    <text evidence="1">The sequence shown here is derived from an EMBL/GenBank/DDBJ whole genome shotgun (WGS) entry which is preliminary data.</text>
</comment>
<dbReference type="STRING" id="1437606.BBOH_1499"/>
<dbReference type="InterPro" id="IPR007922">
    <property type="entry name" value="DciA-like"/>
</dbReference>
<keyword evidence="2" id="KW-1185">Reference proteome</keyword>
<dbReference type="EMBL" id="JGYP01000005">
    <property type="protein sequence ID" value="KFI44772.1"/>
    <property type="molecule type" value="Genomic_DNA"/>
</dbReference>
<sequence>MNEPIDVMLHLNPSKLPAEVFEHATAYSERRANWRRREQEAWENFGKPGREPDKLGGVMSSIAENGGWTLHLRLAQLRNHWDQVVGEAIARHSDVVGFNDGVLTIRAESNSWTTQLTYLKPQLIATLRQRLPGLEIREIRVTGPQSHHFSRGRFTR</sequence>
<dbReference type="PANTHER" id="PTHR36456">
    <property type="entry name" value="UPF0232 PROTEIN SCO3875"/>
    <property type="match status" value="1"/>
</dbReference>
<name>A0A086ZE22_9BIFI</name>
<accession>A0A086ZE22</accession>
<dbReference type="Proteomes" id="UP000029096">
    <property type="component" value="Unassembled WGS sequence"/>
</dbReference>
<dbReference type="Pfam" id="PF05258">
    <property type="entry name" value="DciA"/>
    <property type="match status" value="1"/>
</dbReference>
<evidence type="ECO:0008006" key="3">
    <source>
        <dbReference type="Google" id="ProtNLM"/>
    </source>
</evidence>
<dbReference type="PANTHER" id="PTHR36456:SF1">
    <property type="entry name" value="UPF0232 PROTEIN SCO3875"/>
    <property type="match status" value="1"/>
</dbReference>
<dbReference type="OrthoDB" id="5516926at2"/>
<evidence type="ECO:0000313" key="2">
    <source>
        <dbReference type="Proteomes" id="UP000029096"/>
    </source>
</evidence>